<dbReference type="InterPro" id="IPR036396">
    <property type="entry name" value="Cyt_P450_sf"/>
</dbReference>
<proteinExistence type="predicted"/>
<dbReference type="GO" id="GO:0005506">
    <property type="term" value="F:iron ion binding"/>
    <property type="evidence" value="ECO:0007669"/>
    <property type="project" value="InterPro"/>
</dbReference>
<gene>
    <name evidence="1" type="ORF">SAMN05216481_11774</name>
</gene>
<dbReference type="SUPFAM" id="SSF48264">
    <property type="entry name" value="Cytochrome P450"/>
    <property type="match status" value="1"/>
</dbReference>
<name>A0A1H9JEZ2_9ACTN</name>
<organism evidence="1 2">
    <name type="scientific">Streptomyces radiopugnans</name>
    <dbReference type="NCBI Taxonomy" id="403935"/>
    <lineage>
        <taxon>Bacteria</taxon>
        <taxon>Bacillati</taxon>
        <taxon>Actinomycetota</taxon>
        <taxon>Actinomycetes</taxon>
        <taxon>Kitasatosporales</taxon>
        <taxon>Streptomycetaceae</taxon>
        <taxon>Streptomyces</taxon>
    </lineage>
</organism>
<dbReference type="STRING" id="403935.SAMN05216481_11774"/>
<protein>
    <submittedName>
        <fullName evidence="1">Uncharacterized protein</fullName>
    </submittedName>
</protein>
<evidence type="ECO:0000313" key="1">
    <source>
        <dbReference type="EMBL" id="SEQ85400.1"/>
    </source>
</evidence>
<dbReference type="EMBL" id="FOET01000017">
    <property type="protein sequence ID" value="SEQ85400.1"/>
    <property type="molecule type" value="Genomic_DNA"/>
</dbReference>
<dbReference type="GO" id="GO:0020037">
    <property type="term" value="F:heme binding"/>
    <property type="evidence" value="ECO:0007669"/>
    <property type="project" value="InterPro"/>
</dbReference>
<keyword evidence="2" id="KW-1185">Reference proteome</keyword>
<evidence type="ECO:0000313" key="2">
    <source>
        <dbReference type="Proteomes" id="UP000199055"/>
    </source>
</evidence>
<dbReference type="GO" id="GO:0016705">
    <property type="term" value="F:oxidoreductase activity, acting on paired donors, with incorporation or reduction of molecular oxygen"/>
    <property type="evidence" value="ECO:0007669"/>
    <property type="project" value="InterPro"/>
</dbReference>
<dbReference type="RefSeq" id="WP_093662813.1">
    <property type="nucleotide sequence ID" value="NZ_FOET01000017.1"/>
</dbReference>
<sequence length="60" mass="6584">MESDGDCCVGAALAQTEARIALDLLAQRASGMRMVQDQDFDLPADVPFRGPRKLLAHWPE</sequence>
<dbReference type="GO" id="GO:0004497">
    <property type="term" value="F:monooxygenase activity"/>
    <property type="evidence" value="ECO:0007669"/>
    <property type="project" value="InterPro"/>
</dbReference>
<dbReference type="AlphaFoldDB" id="A0A1H9JEZ2"/>
<reference evidence="1 2" key="1">
    <citation type="submission" date="2016-10" db="EMBL/GenBank/DDBJ databases">
        <authorList>
            <person name="de Groot N.N."/>
        </authorList>
    </citation>
    <scope>NUCLEOTIDE SEQUENCE [LARGE SCALE GENOMIC DNA]</scope>
    <source>
        <strain evidence="1 2">CGMCC 4.3519</strain>
    </source>
</reference>
<dbReference type="Proteomes" id="UP000199055">
    <property type="component" value="Unassembled WGS sequence"/>
</dbReference>
<accession>A0A1H9JEZ2</accession>